<dbReference type="FunFam" id="2.120.10.80:FF:000273">
    <property type="entry name" value="F-box/LRR-repeat/kelch-repeat protein At1g09650"/>
    <property type="match status" value="1"/>
</dbReference>
<dbReference type="SMART" id="SM00256">
    <property type="entry name" value="FBOX"/>
    <property type="match status" value="1"/>
</dbReference>
<evidence type="ECO:0000259" key="1">
    <source>
        <dbReference type="PROSITE" id="PS50181"/>
    </source>
</evidence>
<dbReference type="EMBL" id="JAEFBK010000006">
    <property type="protein sequence ID" value="KAG7591176.1"/>
    <property type="molecule type" value="Genomic_DNA"/>
</dbReference>
<dbReference type="PANTHER" id="PTHR31672">
    <property type="entry name" value="BNACNNG10540D PROTEIN"/>
    <property type="match status" value="1"/>
</dbReference>
<dbReference type="PANTHER" id="PTHR31672:SF13">
    <property type="entry name" value="F-BOX PROTEIN CPR30-LIKE"/>
    <property type="match status" value="1"/>
</dbReference>
<dbReference type="PROSITE" id="PS50181">
    <property type="entry name" value="FBOX"/>
    <property type="match status" value="1"/>
</dbReference>
<gene>
    <name evidence="2" type="ORF">ISN45_Aa01g002340</name>
</gene>
<organism evidence="2 3">
    <name type="scientific">Arabidopsis thaliana x Arabidopsis arenosa</name>
    <dbReference type="NCBI Taxonomy" id="1240361"/>
    <lineage>
        <taxon>Eukaryota</taxon>
        <taxon>Viridiplantae</taxon>
        <taxon>Streptophyta</taxon>
        <taxon>Embryophyta</taxon>
        <taxon>Tracheophyta</taxon>
        <taxon>Spermatophyta</taxon>
        <taxon>Magnoliopsida</taxon>
        <taxon>eudicotyledons</taxon>
        <taxon>Gunneridae</taxon>
        <taxon>Pentapetalae</taxon>
        <taxon>rosids</taxon>
        <taxon>malvids</taxon>
        <taxon>Brassicales</taxon>
        <taxon>Brassicaceae</taxon>
        <taxon>Camelineae</taxon>
        <taxon>Arabidopsis</taxon>
    </lineage>
</organism>
<evidence type="ECO:0000313" key="2">
    <source>
        <dbReference type="EMBL" id="KAG7591176.1"/>
    </source>
</evidence>
<dbReference type="Pfam" id="PF07734">
    <property type="entry name" value="FBA_1"/>
    <property type="match status" value="1"/>
</dbReference>
<evidence type="ECO:0000313" key="3">
    <source>
        <dbReference type="Proteomes" id="UP000694240"/>
    </source>
</evidence>
<dbReference type="Proteomes" id="UP000694240">
    <property type="component" value="Chromosome 6"/>
</dbReference>
<dbReference type="InterPro" id="IPR001810">
    <property type="entry name" value="F-box_dom"/>
</dbReference>
<dbReference type="AlphaFoldDB" id="A0A8T2BYX8"/>
<proteinExistence type="predicted"/>
<name>A0A8T2BYX8_9BRAS</name>
<dbReference type="InterPro" id="IPR017451">
    <property type="entry name" value="F-box-assoc_interact_dom"/>
</dbReference>
<comment type="caution">
    <text evidence="2">The sequence shown here is derived from an EMBL/GenBank/DDBJ whole genome shotgun (WGS) entry which is preliminary data.</text>
</comment>
<dbReference type="InterPro" id="IPR006527">
    <property type="entry name" value="F-box-assoc_dom_typ1"/>
</dbReference>
<protein>
    <submittedName>
        <fullName evidence="2">Galactose oxidase/kelch beta-propeller</fullName>
    </submittedName>
</protein>
<dbReference type="Pfam" id="PF00646">
    <property type="entry name" value="F-box"/>
    <property type="match status" value="1"/>
</dbReference>
<sequence>MSRILGSQTIVSPCCAQGRPWSAITRMSKKQRCLMMESLPHDVVERILERLAVDPLLRFKAVSKQWKSTIESPFFQRRQFTQRQQSGNPDVLMVSLCRYDVINPDIEALATLVLGSSSSVKIPTPWEKEENTVYLVSRDSCDGLVCLFDIRKSGFVVNPTTRWYHPLPPCQLQQLIIGLGDSFYDLGYRLSKLGFGKDKLTGTYKPVWLYNSLEIGLENATTCEVFDFRTNAWRYVSPAAPYRIVGCPSPVCVDGSLHWFTECEETKILSFDLHTETFQVVSKAPFANVDGFHIVMCNLDNRLCVSEMKRPNQVIWSFNSGNKTWHKMCSIDLDITSHWFGRHRCAVLPLALLDGKKKKKKKLLFYCRERSRTLMVHDQETKSYDVAFEADSVGYPVCYFPSLISIS</sequence>
<keyword evidence="3" id="KW-1185">Reference proteome</keyword>
<dbReference type="InterPro" id="IPR050796">
    <property type="entry name" value="SCF_F-box_component"/>
</dbReference>
<reference evidence="2 3" key="1">
    <citation type="submission" date="2020-12" db="EMBL/GenBank/DDBJ databases">
        <title>Concerted genomic and epigenomic changes stabilize Arabidopsis allopolyploids.</title>
        <authorList>
            <person name="Chen Z."/>
        </authorList>
    </citation>
    <scope>NUCLEOTIDE SEQUENCE [LARGE SCALE GENOMIC DNA]</scope>
    <source>
        <strain evidence="2">Allo738</strain>
        <tissue evidence="2">Leaf</tissue>
    </source>
</reference>
<accession>A0A8T2BYX8</accession>
<dbReference type="NCBIfam" id="TIGR01640">
    <property type="entry name" value="F_box_assoc_1"/>
    <property type="match status" value="1"/>
</dbReference>
<feature type="domain" description="F-box" evidence="1">
    <location>
        <begin position="33"/>
        <end position="78"/>
    </location>
</feature>